<proteinExistence type="predicted"/>
<keyword evidence="2" id="KW-1185">Reference proteome</keyword>
<protein>
    <submittedName>
        <fullName evidence="1">Uncharacterized protein</fullName>
    </submittedName>
</protein>
<gene>
    <name evidence="1" type="ORF">CEXT_227881</name>
</gene>
<organism evidence="1 2">
    <name type="scientific">Caerostris extrusa</name>
    <name type="common">Bark spider</name>
    <name type="synonym">Caerostris bankana</name>
    <dbReference type="NCBI Taxonomy" id="172846"/>
    <lineage>
        <taxon>Eukaryota</taxon>
        <taxon>Metazoa</taxon>
        <taxon>Ecdysozoa</taxon>
        <taxon>Arthropoda</taxon>
        <taxon>Chelicerata</taxon>
        <taxon>Arachnida</taxon>
        <taxon>Araneae</taxon>
        <taxon>Araneomorphae</taxon>
        <taxon>Entelegynae</taxon>
        <taxon>Araneoidea</taxon>
        <taxon>Araneidae</taxon>
        <taxon>Caerostris</taxon>
    </lineage>
</organism>
<sequence>MGDTRTLPQRGWEDCSLIPLPVPISPNDIHSTQVTCFLRLRPAGTLQVHPLLQEMETPFVKCAQRENCPCRPPLLSPFLFIQGRRQKRW</sequence>
<evidence type="ECO:0000313" key="2">
    <source>
        <dbReference type="Proteomes" id="UP001054945"/>
    </source>
</evidence>
<dbReference type="Proteomes" id="UP001054945">
    <property type="component" value="Unassembled WGS sequence"/>
</dbReference>
<name>A0AAV4UJD3_CAEEX</name>
<reference evidence="1 2" key="1">
    <citation type="submission" date="2021-06" db="EMBL/GenBank/DDBJ databases">
        <title>Caerostris extrusa draft genome.</title>
        <authorList>
            <person name="Kono N."/>
            <person name="Arakawa K."/>
        </authorList>
    </citation>
    <scope>NUCLEOTIDE SEQUENCE [LARGE SCALE GENOMIC DNA]</scope>
</reference>
<comment type="caution">
    <text evidence="1">The sequence shown here is derived from an EMBL/GenBank/DDBJ whole genome shotgun (WGS) entry which is preliminary data.</text>
</comment>
<accession>A0AAV4UJD3</accession>
<evidence type="ECO:0000313" key="1">
    <source>
        <dbReference type="EMBL" id="GIY57815.1"/>
    </source>
</evidence>
<dbReference type="EMBL" id="BPLR01012966">
    <property type="protein sequence ID" value="GIY57815.1"/>
    <property type="molecule type" value="Genomic_DNA"/>
</dbReference>
<dbReference type="AlphaFoldDB" id="A0AAV4UJD3"/>